<dbReference type="Pfam" id="PF02801">
    <property type="entry name" value="Ketoacyl-synt_C"/>
    <property type="match status" value="1"/>
</dbReference>
<dbReference type="Pfam" id="PF00109">
    <property type="entry name" value="ketoacyl-synt"/>
    <property type="match status" value="1"/>
</dbReference>
<dbReference type="GO" id="GO:0004315">
    <property type="term" value="F:3-oxoacyl-[acyl-carrier-protein] synthase activity"/>
    <property type="evidence" value="ECO:0007669"/>
    <property type="project" value="TreeGrafter"/>
</dbReference>
<sequence>MGAVTPLGIGVTALWDGLLAGASNVVDLSARGEDWANLPVPVASVAPELGPDVIDPIRARRLDRSQALAVVAAAEAWAHAGAPEVERDRLAVVIGAGIGGLQTLLDQDDVLENSGARRVSPRTVPMLMANAAAAQISIEYGAGAGVFTPVSACAAGAEAVAMGMRLIDGDEADVVIVGGAEAPIMPLTLAAFARAQTLAKPSRALDQLSRPFDLHRSGFVLGEGAGVLILESERHAAARRAPTIARIAGFGISSDAHHMTAPDPTGTGQVRAMTTAVRRAGLKAGDVDHINCHATGTAVGDRSEALAIRTVFGEQVPVTAPKASIGHLVGGAGAVEAIITALTIDTGIIPPTKNLDDADPELMLDVVTTEKPGPVSAALTNSFGFGGHNAALLLSAP</sequence>
<evidence type="ECO:0000256" key="2">
    <source>
        <dbReference type="ARBA" id="ARBA00022679"/>
    </source>
</evidence>
<dbReference type="NCBIfam" id="NF005589">
    <property type="entry name" value="PRK07314.1"/>
    <property type="match status" value="1"/>
</dbReference>
<evidence type="ECO:0000313" key="6">
    <source>
        <dbReference type="Proteomes" id="UP000314616"/>
    </source>
</evidence>
<evidence type="ECO:0000256" key="1">
    <source>
        <dbReference type="ARBA" id="ARBA00008467"/>
    </source>
</evidence>
<evidence type="ECO:0000256" key="3">
    <source>
        <dbReference type="RuleBase" id="RU003694"/>
    </source>
</evidence>
<evidence type="ECO:0000313" key="5">
    <source>
        <dbReference type="EMBL" id="QDC25429.1"/>
    </source>
</evidence>
<dbReference type="PANTHER" id="PTHR11712">
    <property type="entry name" value="POLYKETIDE SYNTHASE-RELATED"/>
    <property type="match status" value="1"/>
</dbReference>
<dbReference type="CDD" id="cd00834">
    <property type="entry name" value="KAS_I_II"/>
    <property type="match status" value="1"/>
</dbReference>
<feature type="domain" description="Ketosynthase family 3 (KS3)" evidence="4">
    <location>
        <begin position="1"/>
        <end position="396"/>
    </location>
</feature>
<dbReference type="Proteomes" id="UP000314616">
    <property type="component" value="Chromosome"/>
</dbReference>
<comment type="similarity">
    <text evidence="1 3">Belongs to the thiolase-like superfamily. Beta-ketoacyl-ACP synthases family.</text>
</comment>
<dbReference type="OrthoDB" id="9808669at2"/>
<organism evidence="5 6">
    <name type="scientific">Georgenia yuyongxinii</name>
    <dbReference type="NCBI Taxonomy" id="2589797"/>
    <lineage>
        <taxon>Bacteria</taxon>
        <taxon>Bacillati</taxon>
        <taxon>Actinomycetota</taxon>
        <taxon>Actinomycetes</taxon>
        <taxon>Micrococcales</taxon>
        <taxon>Bogoriellaceae</taxon>
        <taxon>Georgenia</taxon>
    </lineage>
</organism>
<name>A0A5B8C3U4_9MICO</name>
<dbReference type="InterPro" id="IPR014031">
    <property type="entry name" value="Ketoacyl_synth_C"/>
</dbReference>
<evidence type="ECO:0000259" key="4">
    <source>
        <dbReference type="PROSITE" id="PS52004"/>
    </source>
</evidence>
<accession>A0A5B8C3U4</accession>
<dbReference type="AlphaFoldDB" id="A0A5B8C3U4"/>
<keyword evidence="2 3" id="KW-0808">Transferase</keyword>
<dbReference type="PANTHER" id="PTHR11712:SF336">
    <property type="entry name" value="3-OXOACYL-[ACYL-CARRIER-PROTEIN] SYNTHASE, MITOCHONDRIAL"/>
    <property type="match status" value="1"/>
</dbReference>
<dbReference type="EMBL" id="CP040915">
    <property type="protein sequence ID" value="QDC25429.1"/>
    <property type="molecule type" value="Genomic_DNA"/>
</dbReference>
<dbReference type="KEGG" id="gyu:FE374_13135"/>
<gene>
    <name evidence="5" type="ORF">FE374_13135</name>
</gene>
<dbReference type="GO" id="GO:0005829">
    <property type="term" value="C:cytosol"/>
    <property type="evidence" value="ECO:0007669"/>
    <property type="project" value="TreeGrafter"/>
</dbReference>
<protein>
    <submittedName>
        <fullName evidence="5">Beta-ketoacyl-[acyl-carrier-protein] synthase family protein</fullName>
    </submittedName>
</protein>
<reference evidence="5 6" key="1">
    <citation type="submission" date="2019-05" db="EMBL/GenBank/DDBJ databases">
        <title>Georgenia *** sp. nov., and Georgenia *** sp. nov., isolated from the intestinal contents of plateau pika (Ochotona curzoniae) in the Qinghai-Tibet plateau of China.</title>
        <authorList>
            <person name="Tian Z."/>
        </authorList>
    </citation>
    <scope>NUCLEOTIDE SEQUENCE [LARGE SCALE GENOMIC DNA]</scope>
    <source>
        <strain evidence="5 6">Z443</strain>
    </source>
</reference>
<proteinExistence type="inferred from homology"/>
<dbReference type="GO" id="GO:0006633">
    <property type="term" value="P:fatty acid biosynthetic process"/>
    <property type="evidence" value="ECO:0007669"/>
    <property type="project" value="TreeGrafter"/>
</dbReference>
<dbReference type="SUPFAM" id="SSF53901">
    <property type="entry name" value="Thiolase-like"/>
    <property type="match status" value="2"/>
</dbReference>
<dbReference type="InterPro" id="IPR020841">
    <property type="entry name" value="PKS_Beta-ketoAc_synthase_dom"/>
</dbReference>
<dbReference type="InterPro" id="IPR000794">
    <property type="entry name" value="Beta-ketoacyl_synthase"/>
</dbReference>
<dbReference type="Gene3D" id="3.40.47.10">
    <property type="match status" value="2"/>
</dbReference>
<dbReference type="SMART" id="SM00825">
    <property type="entry name" value="PKS_KS"/>
    <property type="match status" value="1"/>
</dbReference>
<dbReference type="InterPro" id="IPR014030">
    <property type="entry name" value="Ketoacyl_synth_N"/>
</dbReference>
<dbReference type="PROSITE" id="PS52004">
    <property type="entry name" value="KS3_2"/>
    <property type="match status" value="1"/>
</dbReference>
<dbReference type="InterPro" id="IPR016039">
    <property type="entry name" value="Thiolase-like"/>
</dbReference>